<accession>A0A507C872</accession>
<dbReference type="PANTHER" id="PTHR18934:SF145">
    <property type="entry name" value="ATP-DEPENDENT RNA HELICASE DHX57-RELATED"/>
    <property type="match status" value="1"/>
</dbReference>
<protein>
    <recommendedName>
        <fullName evidence="1">Helicase ATP-binding domain-containing protein</fullName>
    </recommendedName>
</protein>
<dbReference type="EMBL" id="QEAO01000015">
    <property type="protein sequence ID" value="TPX34214.1"/>
    <property type="molecule type" value="Genomic_DNA"/>
</dbReference>
<dbReference type="InterPro" id="IPR027417">
    <property type="entry name" value="P-loop_NTPase"/>
</dbReference>
<proteinExistence type="predicted"/>
<dbReference type="Gene3D" id="3.40.50.300">
    <property type="entry name" value="P-loop containing nucleotide triphosphate hydrolases"/>
    <property type="match status" value="2"/>
</dbReference>
<dbReference type="SMART" id="SM00487">
    <property type="entry name" value="DEXDc"/>
    <property type="match status" value="1"/>
</dbReference>
<dbReference type="InterPro" id="IPR014001">
    <property type="entry name" value="Helicase_ATP-bd"/>
</dbReference>
<dbReference type="PROSITE" id="PS51192">
    <property type="entry name" value="HELICASE_ATP_BIND_1"/>
    <property type="match status" value="1"/>
</dbReference>
<evidence type="ECO:0000259" key="1">
    <source>
        <dbReference type="PROSITE" id="PS51192"/>
    </source>
</evidence>
<dbReference type="SUPFAM" id="SSF52540">
    <property type="entry name" value="P-loop containing nucleoside triphosphate hydrolases"/>
    <property type="match status" value="1"/>
</dbReference>
<evidence type="ECO:0000313" key="3">
    <source>
        <dbReference type="Proteomes" id="UP000319731"/>
    </source>
</evidence>
<feature type="domain" description="Helicase ATP-binding" evidence="1">
    <location>
        <begin position="54"/>
        <end position="166"/>
    </location>
</feature>
<dbReference type="CDD" id="cd17917">
    <property type="entry name" value="DEXHc_RHA-like"/>
    <property type="match status" value="1"/>
</dbReference>
<evidence type="ECO:0000313" key="2">
    <source>
        <dbReference type="EMBL" id="TPX34214.1"/>
    </source>
</evidence>
<dbReference type="AlphaFoldDB" id="A0A507C872"/>
<dbReference type="OrthoDB" id="10253254at2759"/>
<dbReference type="PANTHER" id="PTHR18934">
    <property type="entry name" value="ATP-DEPENDENT RNA HELICASE"/>
    <property type="match status" value="1"/>
</dbReference>
<comment type="caution">
    <text evidence="2">The sequence shown here is derived from an EMBL/GenBank/DDBJ whole genome shotgun (WGS) entry which is preliminary data.</text>
</comment>
<dbReference type="STRING" id="1806994.A0A507C872"/>
<dbReference type="GO" id="GO:0004386">
    <property type="term" value="F:helicase activity"/>
    <property type="evidence" value="ECO:0007669"/>
    <property type="project" value="TreeGrafter"/>
</dbReference>
<sequence length="279" mass="30831">MNTIGKTDGQSALPITPFVPKIKERVRNNQVTILVGETGSGKSTVIPQALAEDARRCRQAYENGPVAGYRVMNDKRDEHSDDVYSTTGYLIEWLSHNEDVLDSVSHIILDESHERSIDMDLLSLLIKRYMLRKGPDHHIRLVIMSATLDIALYRTFFTLMGVVPLPHIFVADCHGICACTNKNALPEAFVHGSYMVESDFKTINAARAALASTLLTGNGLITGSLRPYFSTNIDLLALNIKSRDPKDIKSIINAGGVNGQSSGGMLAPLEWPKWLHPKY</sequence>
<organism evidence="2 3">
    <name type="scientific">Synchytrium microbalum</name>
    <dbReference type="NCBI Taxonomy" id="1806994"/>
    <lineage>
        <taxon>Eukaryota</taxon>
        <taxon>Fungi</taxon>
        <taxon>Fungi incertae sedis</taxon>
        <taxon>Chytridiomycota</taxon>
        <taxon>Chytridiomycota incertae sedis</taxon>
        <taxon>Chytridiomycetes</taxon>
        <taxon>Synchytriales</taxon>
        <taxon>Synchytriaceae</taxon>
        <taxon>Synchytrium</taxon>
    </lineage>
</organism>
<dbReference type="GeneID" id="42004352"/>
<dbReference type="RefSeq" id="XP_031025011.1">
    <property type="nucleotide sequence ID" value="XM_031169055.1"/>
</dbReference>
<reference evidence="2 3" key="1">
    <citation type="journal article" date="2019" name="Sci. Rep.">
        <title>Comparative genomics of chytrid fungi reveal insights into the obligate biotrophic and pathogenic lifestyle of Synchytrium endobioticum.</title>
        <authorList>
            <person name="van de Vossenberg B.T.L.H."/>
            <person name="Warris S."/>
            <person name="Nguyen H.D.T."/>
            <person name="van Gent-Pelzer M.P.E."/>
            <person name="Joly D.L."/>
            <person name="van de Geest H.C."/>
            <person name="Bonants P.J.M."/>
            <person name="Smith D.S."/>
            <person name="Levesque C.A."/>
            <person name="van der Lee T.A.J."/>
        </authorList>
    </citation>
    <scope>NUCLEOTIDE SEQUENCE [LARGE SCALE GENOMIC DNA]</scope>
    <source>
        <strain evidence="2 3">JEL517</strain>
    </source>
</reference>
<dbReference type="Proteomes" id="UP000319731">
    <property type="component" value="Unassembled WGS sequence"/>
</dbReference>
<gene>
    <name evidence="2" type="ORF">SmJEL517_g03127</name>
</gene>
<name>A0A507C872_9FUNG</name>
<keyword evidence="3" id="KW-1185">Reference proteome</keyword>
<dbReference type="GO" id="GO:0003723">
    <property type="term" value="F:RNA binding"/>
    <property type="evidence" value="ECO:0007669"/>
    <property type="project" value="TreeGrafter"/>
</dbReference>